<keyword evidence="2" id="KW-1185">Reference proteome</keyword>
<gene>
    <name evidence="1" type="ORF">TNCV_2625911</name>
</gene>
<name>A0A8X6W6Y3_TRICX</name>
<protein>
    <submittedName>
        <fullName evidence="1">Uncharacterized protein</fullName>
    </submittedName>
</protein>
<dbReference type="EMBL" id="BMAU01021388">
    <property type="protein sequence ID" value="GFY29420.1"/>
    <property type="molecule type" value="Genomic_DNA"/>
</dbReference>
<organism evidence="1 2">
    <name type="scientific">Trichonephila clavipes</name>
    <name type="common">Golden silk orbweaver</name>
    <name type="synonym">Nephila clavipes</name>
    <dbReference type="NCBI Taxonomy" id="2585209"/>
    <lineage>
        <taxon>Eukaryota</taxon>
        <taxon>Metazoa</taxon>
        <taxon>Ecdysozoa</taxon>
        <taxon>Arthropoda</taxon>
        <taxon>Chelicerata</taxon>
        <taxon>Arachnida</taxon>
        <taxon>Araneae</taxon>
        <taxon>Araneomorphae</taxon>
        <taxon>Entelegynae</taxon>
        <taxon>Araneoidea</taxon>
        <taxon>Nephilidae</taxon>
        <taxon>Trichonephila</taxon>
    </lineage>
</organism>
<evidence type="ECO:0000313" key="1">
    <source>
        <dbReference type="EMBL" id="GFY29420.1"/>
    </source>
</evidence>
<evidence type="ECO:0000313" key="2">
    <source>
        <dbReference type="Proteomes" id="UP000887159"/>
    </source>
</evidence>
<dbReference type="Proteomes" id="UP000887159">
    <property type="component" value="Unassembled WGS sequence"/>
</dbReference>
<dbReference type="AlphaFoldDB" id="A0A8X6W6Y3"/>
<accession>A0A8X6W6Y3</accession>
<reference evidence="1" key="1">
    <citation type="submission" date="2020-08" db="EMBL/GenBank/DDBJ databases">
        <title>Multicomponent nature underlies the extraordinary mechanical properties of spider dragline silk.</title>
        <authorList>
            <person name="Kono N."/>
            <person name="Nakamura H."/>
            <person name="Mori M."/>
            <person name="Yoshida Y."/>
            <person name="Ohtoshi R."/>
            <person name="Malay A.D."/>
            <person name="Moran D.A.P."/>
            <person name="Tomita M."/>
            <person name="Numata K."/>
            <person name="Arakawa K."/>
        </authorList>
    </citation>
    <scope>NUCLEOTIDE SEQUENCE</scope>
</reference>
<proteinExistence type="predicted"/>
<sequence length="131" mass="15074">MAFSLKTLISELEKNIVPGMLQENASNLSSYKRRLERLAGILKFQELLKMCPVPVKVVKNENGFHITDCVWSTENRTEGPDTCECYFLFNEPEKYFIVKQLDHIVVRDGSIHHKDCLTKAHCQCGRIPSLF</sequence>
<comment type="caution">
    <text evidence="1">The sequence shown here is derived from an EMBL/GenBank/DDBJ whole genome shotgun (WGS) entry which is preliminary data.</text>
</comment>